<dbReference type="PANTHER" id="PTHR12246">
    <property type="entry name" value="PALMITOYLTRANSFERASE ZDHHC16"/>
    <property type="match status" value="1"/>
</dbReference>
<evidence type="ECO:0000313" key="10">
    <source>
        <dbReference type="EMBL" id="KNC30641.1"/>
    </source>
</evidence>
<evidence type="ECO:0000313" key="11">
    <source>
        <dbReference type="Proteomes" id="UP000037069"/>
    </source>
</evidence>
<keyword evidence="6" id="KW-0012">Acyltransferase</keyword>
<keyword evidence="11" id="KW-1185">Reference proteome</keyword>
<keyword evidence="2" id="KW-0808">Transferase</keyword>
<feature type="region of interest" description="Disordered" evidence="7">
    <location>
        <begin position="1127"/>
        <end position="1167"/>
    </location>
</feature>
<feature type="non-terminal residue" evidence="10">
    <location>
        <position position="1"/>
    </location>
</feature>
<dbReference type="OrthoDB" id="331948at2759"/>
<evidence type="ECO:0000256" key="6">
    <source>
        <dbReference type="ARBA" id="ARBA00023315"/>
    </source>
</evidence>
<evidence type="ECO:0000256" key="8">
    <source>
        <dbReference type="SAM" id="Phobius"/>
    </source>
</evidence>
<dbReference type="EMBL" id="JRES01000501">
    <property type="protein sequence ID" value="KNC30641.1"/>
    <property type="molecule type" value="Genomic_DNA"/>
</dbReference>
<dbReference type="GO" id="GO:0016020">
    <property type="term" value="C:membrane"/>
    <property type="evidence" value="ECO:0007669"/>
    <property type="project" value="UniProtKB-SubCell"/>
</dbReference>
<accession>A0A0L0CEG5</accession>
<feature type="domain" description="Palmitoyltransferase DHHC" evidence="9">
    <location>
        <begin position="826"/>
        <end position="961"/>
    </location>
</feature>
<name>A0A0L0CEG5_LUCCU</name>
<dbReference type="AlphaFoldDB" id="A0A0L0CEG5"/>
<comment type="subcellular location">
    <subcellularLocation>
        <location evidence="1">Membrane</location>
        <topology evidence="1">Multi-pass membrane protein</topology>
    </subcellularLocation>
</comment>
<dbReference type="Proteomes" id="UP000037069">
    <property type="component" value="Unassembled WGS sequence"/>
</dbReference>
<dbReference type="InterPro" id="IPR039859">
    <property type="entry name" value="PFA4/ZDH16/20/ERF2-like"/>
</dbReference>
<comment type="caution">
    <text evidence="10">The sequence shown here is derived from an EMBL/GenBank/DDBJ whole genome shotgun (WGS) entry which is preliminary data.</text>
</comment>
<dbReference type="PROSITE" id="PS50216">
    <property type="entry name" value="DHHC"/>
    <property type="match status" value="1"/>
</dbReference>
<evidence type="ECO:0000256" key="2">
    <source>
        <dbReference type="ARBA" id="ARBA00022679"/>
    </source>
</evidence>
<evidence type="ECO:0000256" key="4">
    <source>
        <dbReference type="ARBA" id="ARBA00022989"/>
    </source>
</evidence>
<protein>
    <recommendedName>
        <fullName evidence="9">Palmitoyltransferase DHHC domain-containing protein</fullName>
    </recommendedName>
</protein>
<evidence type="ECO:0000256" key="1">
    <source>
        <dbReference type="ARBA" id="ARBA00004141"/>
    </source>
</evidence>
<gene>
    <name evidence="10" type="ORF">FF38_11640</name>
</gene>
<feature type="transmembrane region" description="Helical" evidence="8">
    <location>
        <begin position="876"/>
        <end position="900"/>
    </location>
</feature>
<organism evidence="10 11">
    <name type="scientific">Lucilia cuprina</name>
    <name type="common">Green bottle fly</name>
    <name type="synonym">Australian sheep blowfly</name>
    <dbReference type="NCBI Taxonomy" id="7375"/>
    <lineage>
        <taxon>Eukaryota</taxon>
        <taxon>Metazoa</taxon>
        <taxon>Ecdysozoa</taxon>
        <taxon>Arthropoda</taxon>
        <taxon>Hexapoda</taxon>
        <taxon>Insecta</taxon>
        <taxon>Pterygota</taxon>
        <taxon>Neoptera</taxon>
        <taxon>Endopterygota</taxon>
        <taxon>Diptera</taxon>
        <taxon>Brachycera</taxon>
        <taxon>Muscomorpha</taxon>
        <taxon>Oestroidea</taxon>
        <taxon>Calliphoridae</taxon>
        <taxon>Luciliinae</taxon>
        <taxon>Lucilia</taxon>
    </lineage>
</organism>
<proteinExistence type="predicted"/>
<keyword evidence="5 8" id="KW-0472">Membrane</keyword>
<keyword evidence="3 8" id="KW-0812">Transmembrane</keyword>
<keyword evidence="4 8" id="KW-1133">Transmembrane helix</keyword>
<evidence type="ECO:0000256" key="5">
    <source>
        <dbReference type="ARBA" id="ARBA00023136"/>
    </source>
</evidence>
<feature type="region of interest" description="Disordered" evidence="7">
    <location>
        <begin position="417"/>
        <end position="436"/>
    </location>
</feature>
<feature type="transmembrane region" description="Helical" evidence="8">
    <location>
        <begin position="556"/>
        <end position="579"/>
    </location>
</feature>
<sequence>KVSKRKKRTTSNKRWLQSDEAAIISFIKQNPDFKLMALRHRTKPIKKWTLSEEITLINYLKNNRNFEKPVARVYYNKFLEENNINDKFIDFKIVRSKVRNMRVRYRTAKECAIKKAACNDSEFNAEDIRKEMLKTCWYVDDFDDIFPNEMDGYIYKNPQGDIFFNQESSSNINSSAQFINDDTYSDQEPSFKFNTSKPISTENLFQEDDLSSSSSFDSVNGDIITKQEDIFDFKTQHHNKDTSLKQQEIELLKEKLSFEKEKFRQEFTLKTKELESQERLKIMELQMKERLAMKELELKERLALKSMEKRETSSLNNVKPKMSERNLKAVRNRYNPLKKWSRSEEISLINYIKQNPDFEKPTGRIYYTKFLSTTQIGIDWKLVRSKVRNMRVTYRKAKEYEINKNYFNSSGFNTVRNEEEKEEDELSSNSSSSNSIDRPILRVQKDMCSFKQKRRKTYTSIKEQELELAREKLAFDKEKFRQELRIKEMEIASQEKTMLMELQMKERIATKELELKEKLALDSLENEESSYNNDYHNLTQYSSKDMSNGLAGFKRFLHWGPITALILLLKVIEVFCFLFQKNKRQQRTIPKKWDHNDEAAIINFLKQNREFEKPTQRIFYTKFIMENGLEDIHWKLVYYKVRNMRTVYRRAKEYQKQRESVNEMDAEAVKNVMLKICWYVEEFDVLFPNEMSEHKRTDVEITNSDKEDETSKQEFFSNTTNHINNIATTTFNEQINPEEPVMTYLPRSIKKDILAVQTGIIKCITLTTLYMNSMWWPPNKSFGGFLNQAIFLMLSSVATFNYIMATLTGPGILPKNWKPQEPQAVEQLQYCKVCEGYKAPRSHHCRKCNRCIKKMDHHCPWINHCVGWANHAYFTYFLAFSIIGSLHGAVILCITFYRGIHRYWYLSRGLVHLATVQFSMYSIILCIFSMGLAIGVVIALGMLLYFQLKSIVKNQTGIEMWIVEKAMYRRMHNPDLDDFVYPYDLGWWSNIKQVFVNDNVTKGAGIEWPVKEGCHQYTLTCEQIAQKCEKRARTRTYKCIRKATGSYLPLFSQGFRVCLSPPCTDEPRLRLEPDDIIKVTRFRQHWLFGERVVDDRKEKDIKKPLRGWFPRRCAVELIQPEQPYSSGEDCEVNETNYRHQQTPKKVTLNNGASCAKSQNGHHRKKNN</sequence>
<dbReference type="Pfam" id="PF01529">
    <property type="entry name" value="DHHC"/>
    <property type="match status" value="1"/>
</dbReference>
<dbReference type="GO" id="GO:0016409">
    <property type="term" value="F:palmitoyltransferase activity"/>
    <property type="evidence" value="ECO:0007669"/>
    <property type="project" value="InterPro"/>
</dbReference>
<dbReference type="InterPro" id="IPR001594">
    <property type="entry name" value="Palmitoyltrfase_DHHC"/>
</dbReference>
<reference evidence="10 11" key="1">
    <citation type="journal article" date="2015" name="Nat. Commun.">
        <title>Lucilia cuprina genome unlocks parasitic fly biology to underpin future interventions.</title>
        <authorList>
            <person name="Anstead C.A."/>
            <person name="Korhonen P.K."/>
            <person name="Young N.D."/>
            <person name="Hall R.S."/>
            <person name="Jex A.R."/>
            <person name="Murali S.C."/>
            <person name="Hughes D.S."/>
            <person name="Lee S.F."/>
            <person name="Perry T."/>
            <person name="Stroehlein A.J."/>
            <person name="Ansell B.R."/>
            <person name="Breugelmans B."/>
            <person name="Hofmann A."/>
            <person name="Qu J."/>
            <person name="Dugan S."/>
            <person name="Lee S.L."/>
            <person name="Chao H."/>
            <person name="Dinh H."/>
            <person name="Han Y."/>
            <person name="Doddapaneni H.V."/>
            <person name="Worley K.C."/>
            <person name="Muzny D.M."/>
            <person name="Ioannidis P."/>
            <person name="Waterhouse R.M."/>
            <person name="Zdobnov E.M."/>
            <person name="James P.J."/>
            <person name="Bagnall N.H."/>
            <person name="Kotze A.C."/>
            <person name="Gibbs R.A."/>
            <person name="Richards S."/>
            <person name="Batterham P."/>
            <person name="Gasser R.B."/>
        </authorList>
    </citation>
    <scope>NUCLEOTIDE SEQUENCE [LARGE SCALE GENOMIC DNA]</scope>
    <source>
        <strain evidence="10 11">LS</strain>
        <tissue evidence="10">Full body</tissue>
    </source>
</reference>
<feature type="transmembrane region" description="Helical" evidence="8">
    <location>
        <begin position="920"/>
        <end position="946"/>
    </location>
</feature>
<dbReference type="STRING" id="7375.A0A0L0CEG5"/>
<evidence type="ECO:0000256" key="3">
    <source>
        <dbReference type="ARBA" id="ARBA00022692"/>
    </source>
</evidence>
<evidence type="ECO:0000259" key="9">
    <source>
        <dbReference type="Pfam" id="PF01529"/>
    </source>
</evidence>
<evidence type="ECO:0000256" key="7">
    <source>
        <dbReference type="SAM" id="MobiDB-lite"/>
    </source>
</evidence>
<feature type="transmembrane region" description="Helical" evidence="8">
    <location>
        <begin position="790"/>
        <end position="813"/>
    </location>
</feature>
<feature type="compositionally biased region" description="Polar residues" evidence="7">
    <location>
        <begin position="1133"/>
        <end position="1158"/>
    </location>
</feature>